<protein>
    <submittedName>
        <fullName evidence="1">DUF4288 domain-containing protein</fullName>
    </submittedName>
</protein>
<sequence length="224" mass="26020">MASVLNLDDWLLPTATQPADVSVVLTVHIKTDIEALRSIDDPKQRRSHASHQRKKAIELFAQQFNIKQYDVSHQHYAITFKTSLPLVNQMADNESVDRVTVREVTPGIKRESSRPINYFCLKVQFIIQVEGYTKGLQEVDEQHVLVKATSPEDARQKIQPYINKYETPYINSDGAWVLWKFDRVLDCFETIASTESDFKPEGVEVFSEIKRRRMKSNDYWDGKW</sequence>
<proteinExistence type="predicted"/>
<dbReference type="Proteomes" id="UP001597469">
    <property type="component" value="Unassembled WGS sequence"/>
</dbReference>
<dbReference type="RefSeq" id="WP_381523481.1">
    <property type="nucleotide sequence ID" value="NZ_JBHULN010000007.1"/>
</dbReference>
<evidence type="ECO:0000313" key="1">
    <source>
        <dbReference type="EMBL" id="MFD2571712.1"/>
    </source>
</evidence>
<accession>A0ABW5M555</accession>
<dbReference type="InterPro" id="IPR025630">
    <property type="entry name" value="DUF4288"/>
</dbReference>
<evidence type="ECO:0000313" key="2">
    <source>
        <dbReference type="Proteomes" id="UP001597469"/>
    </source>
</evidence>
<dbReference type="Pfam" id="PF14119">
    <property type="entry name" value="DUF4288"/>
    <property type="match status" value="1"/>
</dbReference>
<comment type="caution">
    <text evidence="1">The sequence shown here is derived from an EMBL/GenBank/DDBJ whole genome shotgun (WGS) entry which is preliminary data.</text>
</comment>
<gene>
    <name evidence="1" type="ORF">ACFSUS_13790</name>
</gene>
<name>A0ABW5M555_9BACT</name>
<keyword evidence="2" id="KW-1185">Reference proteome</keyword>
<dbReference type="EMBL" id="JBHULN010000007">
    <property type="protein sequence ID" value="MFD2571712.1"/>
    <property type="molecule type" value="Genomic_DNA"/>
</dbReference>
<reference evidence="2" key="1">
    <citation type="journal article" date="2019" name="Int. J. Syst. Evol. Microbiol.">
        <title>The Global Catalogue of Microorganisms (GCM) 10K type strain sequencing project: providing services to taxonomists for standard genome sequencing and annotation.</title>
        <authorList>
            <consortium name="The Broad Institute Genomics Platform"/>
            <consortium name="The Broad Institute Genome Sequencing Center for Infectious Disease"/>
            <person name="Wu L."/>
            <person name="Ma J."/>
        </authorList>
    </citation>
    <scope>NUCLEOTIDE SEQUENCE [LARGE SCALE GENOMIC DNA]</scope>
    <source>
        <strain evidence="2">KCTC 42805</strain>
    </source>
</reference>
<organism evidence="1 2">
    <name type="scientific">Spirosoma soli</name>
    <dbReference type="NCBI Taxonomy" id="1770529"/>
    <lineage>
        <taxon>Bacteria</taxon>
        <taxon>Pseudomonadati</taxon>
        <taxon>Bacteroidota</taxon>
        <taxon>Cytophagia</taxon>
        <taxon>Cytophagales</taxon>
        <taxon>Cytophagaceae</taxon>
        <taxon>Spirosoma</taxon>
    </lineage>
</organism>